<dbReference type="STRING" id="715226.ABI_14230"/>
<protein>
    <submittedName>
        <fullName evidence="1">Uncharacterized protein</fullName>
    </submittedName>
</protein>
<dbReference type="AlphaFoldDB" id="F4QIJ5"/>
<dbReference type="Proteomes" id="UP000006512">
    <property type="component" value="Unassembled WGS sequence"/>
</dbReference>
<reference evidence="2" key="1">
    <citation type="submission" date="2011-03" db="EMBL/GenBank/DDBJ databases">
        <title>Draft genome sequence of Brevundimonas diminuta.</title>
        <authorList>
            <person name="Brown P.J.B."/>
            <person name="Buechlein A."/>
            <person name="Hemmerich C."/>
            <person name="Brun Y.V."/>
        </authorList>
    </citation>
    <scope>NUCLEOTIDE SEQUENCE [LARGE SCALE GENOMIC DNA]</scope>
    <source>
        <strain evidence="2">C19</strain>
    </source>
</reference>
<sequence length="73" mass="7225">MVLAPVQVTGGQIVGTDDGSVRSWLGVAVRSAAGRRVALALAPAGRVVGRCAASATPVGRLCPDRDLGGGAQE</sequence>
<organism evidence="1 2">
    <name type="scientific">Asticcacaulis biprosthecium C19</name>
    <dbReference type="NCBI Taxonomy" id="715226"/>
    <lineage>
        <taxon>Bacteria</taxon>
        <taxon>Pseudomonadati</taxon>
        <taxon>Pseudomonadota</taxon>
        <taxon>Alphaproteobacteria</taxon>
        <taxon>Caulobacterales</taxon>
        <taxon>Caulobacteraceae</taxon>
        <taxon>Asticcacaulis</taxon>
    </lineage>
</organism>
<evidence type="ECO:0000313" key="1">
    <source>
        <dbReference type="EMBL" id="EGF92984.1"/>
    </source>
</evidence>
<evidence type="ECO:0000313" key="2">
    <source>
        <dbReference type="Proteomes" id="UP000006512"/>
    </source>
</evidence>
<gene>
    <name evidence="1" type="ORF">ABI_14230</name>
</gene>
<proteinExistence type="predicted"/>
<dbReference type="EMBL" id="GL883077">
    <property type="protein sequence ID" value="EGF92984.1"/>
    <property type="molecule type" value="Genomic_DNA"/>
</dbReference>
<dbReference type="HOGENOM" id="CLU_2696554_0_0_5"/>
<keyword evidence="2" id="KW-1185">Reference proteome</keyword>
<accession>F4QIJ5</accession>
<name>F4QIJ5_9CAUL</name>